<evidence type="ECO:0000256" key="6">
    <source>
        <dbReference type="ARBA" id="ARBA00022840"/>
    </source>
</evidence>
<feature type="domain" description="ABC transmembrane type-1" evidence="14">
    <location>
        <begin position="690"/>
        <end position="968"/>
    </location>
</feature>
<dbReference type="Gene3D" id="1.20.1560.10">
    <property type="entry name" value="ABC transporter type 1, transmembrane domain"/>
    <property type="match status" value="2"/>
</dbReference>
<dbReference type="PROSITE" id="PS50929">
    <property type="entry name" value="ABC_TM1F"/>
    <property type="match status" value="2"/>
</dbReference>
<keyword evidence="10 12" id="KW-0472">Membrane</keyword>
<dbReference type="EMBL" id="PREU01000011">
    <property type="protein sequence ID" value="PPA74015.1"/>
    <property type="molecule type" value="Genomic_DNA"/>
</dbReference>
<dbReference type="Gene3D" id="3.40.50.300">
    <property type="entry name" value="P-loop containing nucleotide triphosphate hydrolases"/>
    <property type="match status" value="2"/>
</dbReference>
<dbReference type="InterPro" id="IPR003439">
    <property type="entry name" value="ABC_transporter-like_ATP-bd"/>
</dbReference>
<dbReference type="PANTHER" id="PTHR24221">
    <property type="entry name" value="ATP-BINDING CASSETTE SUB-FAMILY B"/>
    <property type="match status" value="1"/>
</dbReference>
<keyword evidence="8 12" id="KW-1133">Transmembrane helix</keyword>
<dbReference type="InterPro" id="IPR003593">
    <property type="entry name" value="AAA+_ATPase"/>
</dbReference>
<feature type="domain" description="ABC transporter" evidence="13">
    <location>
        <begin position="361"/>
        <end position="595"/>
    </location>
</feature>
<feature type="transmembrane region" description="Helical" evidence="12">
    <location>
        <begin position="12"/>
        <end position="35"/>
    </location>
</feature>
<evidence type="ECO:0000313" key="16">
    <source>
        <dbReference type="Proteomes" id="UP000239990"/>
    </source>
</evidence>
<evidence type="ECO:0000259" key="13">
    <source>
        <dbReference type="PROSITE" id="PS50893"/>
    </source>
</evidence>
<dbReference type="GO" id="GO:0006869">
    <property type="term" value="P:lipid transport"/>
    <property type="evidence" value="ECO:0007669"/>
    <property type="project" value="UniProtKB-KW"/>
</dbReference>
<keyword evidence="5" id="KW-0547">Nucleotide-binding</keyword>
<keyword evidence="9" id="KW-0445">Lipid transport</keyword>
<feature type="transmembrane region" description="Helical" evidence="12">
    <location>
        <begin position="911"/>
        <end position="930"/>
    </location>
</feature>
<evidence type="ECO:0000256" key="11">
    <source>
        <dbReference type="SAM" id="MobiDB-lite"/>
    </source>
</evidence>
<dbReference type="RefSeq" id="WP_104144903.1">
    <property type="nucleotide sequence ID" value="NZ_PREU01000011.1"/>
</dbReference>
<feature type="transmembrane region" description="Helical" evidence="12">
    <location>
        <begin position="722"/>
        <end position="742"/>
    </location>
</feature>
<dbReference type="SMART" id="SM00382">
    <property type="entry name" value="AAA"/>
    <property type="match status" value="2"/>
</dbReference>
<dbReference type="SUPFAM" id="SSF90123">
    <property type="entry name" value="ABC transporter transmembrane region"/>
    <property type="match status" value="2"/>
</dbReference>
<sequence>MYFDSRLWRMTAGLRAGMAGGIFLGLLALGAGIARYVFLGQLLARVFNGAPWQDWITPALCVGAMVLLRALFDHWRTVQANHTSAQIQQSLRGKLYDRIVALGPAWFANQRTGGVMLTVVDGVEQLQTFFGQYLPQVAIAAVAPFAIFAVIAFWDVPTALVFLAAALFALFGPMAVHMLDRRASQARTRALNAFGEDFLDAVQGLPTLKSYGQGKAWGRRLAARARSLSDNTFWVLSVSLLTRGISDLGVALGAALALTLGAWRVAAGDMSVEALLIVLMAGTEIFRPLRDLRSVLHRGMLGQSAAVSIHALMDAQPLTPVPVSVSASVSASVPASVARDGAQGGHAVAAPPTSGKLAPTIEFDNVAFAYTPERPAHQGLAFTIAAGERVGVVGPSGAGKSTIVRLLLRECVPQTGVIRVGGHDVNTLDTQTLLSQIALVSQDITLFHGTIDDNLRLGRPDATHEQVRAAARAANIDDFIMALPAGYATRIGERGLQLSGGQRQRVAIARALLRDAPILILDEALSSVDTENEALIQQALDRLMAGRTTLILAHRLASVIGADRNLVLDHGRIVEAGPHAQLMQQRGLYYRLMHEQAEAHENPSAGVAVASINTPLNALNDASINAPADAPVDATNTRTADAAKSLQDNDDRAQGPALRPLDADAEQVGWRATLGTLLSVVRPWRGTLTATILLGVARVAAFIGVGVFSALIVAAIRDGRDIGGLVAGLLVCAPLAALFHWLESWLAHAMAYQLLADMRVKLFDKLERLAPAYLLQRRSGDLVALATQDVEMVEYFYAHTIAPAIVSVLVPLSVLGFLAVYSWPVALALLPFLAYALVSPVRGRRHVDALGDKARQALGEMSAHATDTIQGLADLTAFQATGRRRGEFLKVADAYRVRRLAILRDLSKQNAWFEVAMGLGGLAVAVVGALQVSAGALSAGMLPLLVLIAMATFLPVSEISQVSRQLADTIAATRRLHVVSNEPEPVTDGPLAPPVATHGLALAFEHVTFAYPGKEEDTLKDLSFKVPAGATVAIVGASGAGKSTVASLLLRFWDPRLGAVKLDGMDVRQLQLDGLRDRVALVTQDTYLFNDTLEANIRLARPEATPDEVARALAQAALTDFVKQLPDGLATPVGERGMQLSGGQRQRISIARAFLKNAPVLILDEATSHLDTLSELQVRGALDALMQHRTTLVIAHRLSTIRNADLILVLDRGTLAEAGTHDQLLARQGAYARLASHQGGYAVSSATSLPT</sequence>
<feature type="domain" description="ABC transmembrane type-1" evidence="14">
    <location>
        <begin position="19"/>
        <end position="301"/>
    </location>
</feature>
<dbReference type="GO" id="GO:0016887">
    <property type="term" value="F:ATP hydrolysis activity"/>
    <property type="evidence" value="ECO:0007669"/>
    <property type="project" value="InterPro"/>
</dbReference>
<evidence type="ECO:0000256" key="3">
    <source>
        <dbReference type="ARBA" id="ARBA00022475"/>
    </source>
</evidence>
<dbReference type="InterPro" id="IPR027417">
    <property type="entry name" value="P-loop_NTPase"/>
</dbReference>
<keyword evidence="7" id="KW-1278">Translocase</keyword>
<feature type="transmembrane region" description="Helical" evidence="12">
    <location>
        <begin position="55"/>
        <end position="72"/>
    </location>
</feature>
<comment type="caution">
    <text evidence="15">The sequence shown here is derived from an EMBL/GenBank/DDBJ whole genome shotgun (WGS) entry which is preliminary data.</text>
</comment>
<keyword evidence="3" id="KW-1003">Cell membrane</keyword>
<evidence type="ECO:0000313" key="15">
    <source>
        <dbReference type="EMBL" id="PPA74015.1"/>
    </source>
</evidence>
<dbReference type="PANTHER" id="PTHR24221:SF654">
    <property type="entry name" value="ATP-BINDING CASSETTE SUB-FAMILY B MEMBER 6"/>
    <property type="match status" value="1"/>
</dbReference>
<reference evidence="15 16" key="1">
    <citation type="submission" date="2018-02" db="EMBL/GenBank/DDBJ databases">
        <title>Draft Genome of Achromobacter spanius stain 6.</title>
        <authorList>
            <person name="Gunasekera T.S."/>
            <person name="Radwan O."/>
            <person name="Ruiz O.N."/>
        </authorList>
    </citation>
    <scope>NUCLEOTIDE SEQUENCE [LARGE SCALE GENOMIC DNA]</scope>
    <source>
        <strain evidence="15 16">6</strain>
    </source>
</reference>
<keyword evidence="2" id="KW-0813">Transport</keyword>
<dbReference type="AlphaFoldDB" id="A0A2S5GM98"/>
<evidence type="ECO:0000256" key="12">
    <source>
        <dbReference type="SAM" id="Phobius"/>
    </source>
</evidence>
<dbReference type="GO" id="GO:0005886">
    <property type="term" value="C:plasma membrane"/>
    <property type="evidence" value="ECO:0007669"/>
    <property type="project" value="UniProtKB-SubCell"/>
</dbReference>
<feature type="transmembrane region" description="Helical" evidence="12">
    <location>
        <begin position="692"/>
        <end position="716"/>
    </location>
</feature>
<dbReference type="InterPro" id="IPR011527">
    <property type="entry name" value="ABC1_TM_dom"/>
</dbReference>
<dbReference type="PROSITE" id="PS50893">
    <property type="entry name" value="ABC_TRANSPORTER_2"/>
    <property type="match status" value="2"/>
</dbReference>
<proteinExistence type="predicted"/>
<feature type="transmembrane region" description="Helical" evidence="12">
    <location>
        <begin position="160"/>
        <end position="179"/>
    </location>
</feature>
<dbReference type="PROSITE" id="PS00211">
    <property type="entry name" value="ABC_TRANSPORTER_1"/>
    <property type="match status" value="2"/>
</dbReference>
<keyword evidence="4 12" id="KW-0812">Transmembrane</keyword>
<protein>
    <submittedName>
        <fullName evidence="15">ABC transporter</fullName>
    </submittedName>
</protein>
<evidence type="ECO:0000256" key="2">
    <source>
        <dbReference type="ARBA" id="ARBA00022448"/>
    </source>
</evidence>
<evidence type="ECO:0000256" key="8">
    <source>
        <dbReference type="ARBA" id="ARBA00022989"/>
    </source>
</evidence>
<dbReference type="Pfam" id="PF00664">
    <property type="entry name" value="ABC_membrane"/>
    <property type="match status" value="2"/>
</dbReference>
<gene>
    <name evidence="15" type="ORF">C4E15_21870</name>
</gene>
<dbReference type="SUPFAM" id="SSF52540">
    <property type="entry name" value="P-loop containing nucleoside triphosphate hydrolases"/>
    <property type="match status" value="2"/>
</dbReference>
<dbReference type="GO" id="GO:0005524">
    <property type="term" value="F:ATP binding"/>
    <property type="evidence" value="ECO:0007669"/>
    <property type="project" value="UniProtKB-KW"/>
</dbReference>
<evidence type="ECO:0000256" key="10">
    <source>
        <dbReference type="ARBA" id="ARBA00023136"/>
    </source>
</evidence>
<evidence type="ECO:0000256" key="1">
    <source>
        <dbReference type="ARBA" id="ARBA00004651"/>
    </source>
</evidence>
<comment type="subcellular location">
    <subcellularLocation>
        <location evidence="1">Cell membrane</location>
        <topology evidence="1">Multi-pass membrane protein</topology>
    </subcellularLocation>
</comment>
<evidence type="ECO:0000256" key="4">
    <source>
        <dbReference type="ARBA" id="ARBA00022692"/>
    </source>
</evidence>
<dbReference type="Pfam" id="PF00005">
    <property type="entry name" value="ABC_tran"/>
    <property type="match status" value="2"/>
</dbReference>
<dbReference type="Proteomes" id="UP000239990">
    <property type="component" value="Unassembled WGS sequence"/>
</dbReference>
<dbReference type="InterPro" id="IPR036640">
    <property type="entry name" value="ABC1_TM_sf"/>
</dbReference>
<dbReference type="InterPro" id="IPR017871">
    <property type="entry name" value="ABC_transporter-like_CS"/>
</dbReference>
<feature type="transmembrane region" description="Helical" evidence="12">
    <location>
        <begin position="936"/>
        <end position="956"/>
    </location>
</feature>
<dbReference type="FunFam" id="3.40.50.300:FF:000221">
    <property type="entry name" value="Multidrug ABC transporter ATP-binding protein"/>
    <property type="match status" value="2"/>
</dbReference>
<evidence type="ECO:0000259" key="14">
    <source>
        <dbReference type="PROSITE" id="PS50929"/>
    </source>
</evidence>
<feature type="domain" description="ABC transporter" evidence="13">
    <location>
        <begin position="1002"/>
        <end position="1237"/>
    </location>
</feature>
<feature type="region of interest" description="Disordered" evidence="11">
    <location>
        <begin position="627"/>
        <end position="657"/>
    </location>
</feature>
<organism evidence="15 16">
    <name type="scientific">Achromobacter spanius</name>
    <dbReference type="NCBI Taxonomy" id="217203"/>
    <lineage>
        <taxon>Bacteria</taxon>
        <taxon>Pseudomonadati</taxon>
        <taxon>Pseudomonadota</taxon>
        <taxon>Betaproteobacteria</taxon>
        <taxon>Burkholderiales</taxon>
        <taxon>Alcaligenaceae</taxon>
        <taxon>Achromobacter</taxon>
    </lineage>
</organism>
<dbReference type="GO" id="GO:0140359">
    <property type="term" value="F:ABC-type transporter activity"/>
    <property type="evidence" value="ECO:0007669"/>
    <property type="project" value="InterPro"/>
</dbReference>
<dbReference type="InterPro" id="IPR039421">
    <property type="entry name" value="Type_1_exporter"/>
</dbReference>
<feature type="transmembrane region" description="Helical" evidence="12">
    <location>
        <begin position="820"/>
        <end position="838"/>
    </location>
</feature>
<evidence type="ECO:0000256" key="9">
    <source>
        <dbReference type="ARBA" id="ARBA00023055"/>
    </source>
</evidence>
<dbReference type="OrthoDB" id="9806127at2"/>
<feature type="transmembrane region" description="Helical" evidence="12">
    <location>
        <begin position="133"/>
        <end position="154"/>
    </location>
</feature>
<keyword evidence="6" id="KW-0067">ATP-binding</keyword>
<evidence type="ECO:0000256" key="5">
    <source>
        <dbReference type="ARBA" id="ARBA00022741"/>
    </source>
</evidence>
<evidence type="ECO:0000256" key="7">
    <source>
        <dbReference type="ARBA" id="ARBA00022967"/>
    </source>
</evidence>
<accession>A0A2S5GM98</accession>
<feature type="transmembrane region" description="Helical" evidence="12">
    <location>
        <begin position="795"/>
        <end position="814"/>
    </location>
</feature>
<name>A0A2S5GM98_9BURK</name>